<comment type="caution">
    <text evidence="2">The sequence shown here is derived from an EMBL/GenBank/DDBJ whole genome shotgun (WGS) entry which is preliminary data.</text>
</comment>
<evidence type="ECO:0008006" key="4">
    <source>
        <dbReference type="Google" id="ProtNLM"/>
    </source>
</evidence>
<dbReference type="CDD" id="cd09916">
    <property type="entry name" value="CpxP_like"/>
    <property type="match status" value="1"/>
</dbReference>
<sequence>MKNTTSRQVRLVGLGLLLSLIGGLGLVAMASAHEAPGQMQPAQQQERPHPGAGSMPRGGFMPAMMMVGRGGGLPPEGPPLDHLLDELKATPEQRAELRKIVGAMRDDVKALHEAGRGEHEQLGKLFTQPTVDPAAVEALRQRAMSREDSISRRVTQGMLAASKVLTPEQRQQMGERLAHMGHDGEPHGRPGPGPDGRPDAGPDARPGTPRS</sequence>
<dbReference type="Pfam" id="PF13801">
    <property type="entry name" value="Metal_resist"/>
    <property type="match status" value="1"/>
</dbReference>
<evidence type="ECO:0000256" key="1">
    <source>
        <dbReference type="SAM" id="MobiDB-lite"/>
    </source>
</evidence>
<dbReference type="InterPro" id="IPR012899">
    <property type="entry name" value="LTXXQ"/>
</dbReference>
<evidence type="ECO:0000313" key="2">
    <source>
        <dbReference type="EMBL" id="GAA0749775.1"/>
    </source>
</evidence>
<accession>A0ABN1JYZ7</accession>
<protein>
    <recommendedName>
        <fullName evidence="4">Periplasmic heavy metal sensor</fullName>
    </recommendedName>
</protein>
<gene>
    <name evidence="2" type="ORF">GCM10009107_20700</name>
</gene>
<dbReference type="Proteomes" id="UP001500279">
    <property type="component" value="Unassembled WGS sequence"/>
</dbReference>
<dbReference type="Gene3D" id="1.20.120.1490">
    <property type="match status" value="1"/>
</dbReference>
<feature type="compositionally biased region" description="Basic and acidic residues" evidence="1">
    <location>
        <begin position="176"/>
        <end position="188"/>
    </location>
</feature>
<reference evidence="2 3" key="1">
    <citation type="journal article" date="2019" name="Int. J. Syst. Evol. Microbiol.">
        <title>The Global Catalogue of Microorganisms (GCM) 10K type strain sequencing project: providing services to taxonomists for standard genome sequencing and annotation.</title>
        <authorList>
            <consortium name="The Broad Institute Genomics Platform"/>
            <consortium name="The Broad Institute Genome Sequencing Center for Infectious Disease"/>
            <person name="Wu L."/>
            <person name="Ma J."/>
        </authorList>
    </citation>
    <scope>NUCLEOTIDE SEQUENCE [LARGE SCALE GENOMIC DNA]</scope>
    <source>
        <strain evidence="2 3">JCM 15503</strain>
    </source>
</reference>
<dbReference type="EMBL" id="BAAAEW010000011">
    <property type="protein sequence ID" value="GAA0749775.1"/>
    <property type="molecule type" value="Genomic_DNA"/>
</dbReference>
<keyword evidence="3" id="KW-1185">Reference proteome</keyword>
<name>A0ABN1JYZ7_9BURK</name>
<organism evidence="2 3">
    <name type="scientific">Ideonella azotifigens</name>
    <dbReference type="NCBI Taxonomy" id="513160"/>
    <lineage>
        <taxon>Bacteria</taxon>
        <taxon>Pseudomonadati</taxon>
        <taxon>Pseudomonadota</taxon>
        <taxon>Betaproteobacteria</taxon>
        <taxon>Burkholderiales</taxon>
        <taxon>Sphaerotilaceae</taxon>
        <taxon>Ideonella</taxon>
    </lineage>
</organism>
<dbReference type="RefSeq" id="WP_141291079.1">
    <property type="nucleotide sequence ID" value="NZ_BAAAEW010000011.1"/>
</dbReference>
<feature type="region of interest" description="Disordered" evidence="1">
    <location>
        <begin position="159"/>
        <end position="211"/>
    </location>
</feature>
<evidence type="ECO:0000313" key="3">
    <source>
        <dbReference type="Proteomes" id="UP001500279"/>
    </source>
</evidence>
<proteinExistence type="predicted"/>
<feature type="region of interest" description="Disordered" evidence="1">
    <location>
        <begin position="35"/>
        <end position="59"/>
    </location>
</feature>
<dbReference type="InterPro" id="IPR025961">
    <property type="entry name" value="Metal_resist"/>
</dbReference>